<dbReference type="AlphaFoldDB" id="A0A3D8HAA7"/>
<evidence type="ECO:0000313" key="2">
    <source>
        <dbReference type="EMBL" id="MBC8603809.1"/>
    </source>
</evidence>
<reference evidence="2 5" key="2">
    <citation type="submission" date="2020-08" db="EMBL/GenBank/DDBJ databases">
        <title>Genome public.</title>
        <authorList>
            <person name="Liu C."/>
            <person name="Sun Q."/>
        </authorList>
    </citation>
    <scope>NUCLEOTIDE SEQUENCE [LARGE SCALE GENOMIC DNA]</scope>
    <source>
        <strain evidence="2 5">426_9</strain>
    </source>
</reference>
<name>A0A3D8HAA7_9BACT</name>
<dbReference type="PROSITE" id="PS51257">
    <property type="entry name" value="PROKAR_LIPOPROTEIN"/>
    <property type="match status" value="1"/>
</dbReference>
<dbReference type="EMBL" id="JACRTI010000083">
    <property type="protein sequence ID" value="MBC8603809.1"/>
    <property type="molecule type" value="Genomic_DNA"/>
</dbReference>
<dbReference type="Proteomes" id="UP000629596">
    <property type="component" value="Unassembled WGS sequence"/>
</dbReference>
<keyword evidence="1" id="KW-0732">Signal</keyword>
<proteinExistence type="predicted"/>
<protein>
    <submittedName>
        <fullName evidence="3">Uncharacterized protein</fullName>
    </submittedName>
</protein>
<accession>A0A3D8HAA7</accession>
<dbReference type="EMBL" id="QREV01000083">
    <property type="protein sequence ID" value="RDU47457.1"/>
    <property type="molecule type" value="Genomic_DNA"/>
</dbReference>
<gene>
    <name evidence="3" type="ORF">DWU89_19550</name>
    <name evidence="2" type="ORF">H8784_19045</name>
</gene>
<dbReference type="Gene3D" id="2.60.40.10">
    <property type="entry name" value="Immunoglobulins"/>
    <property type="match status" value="1"/>
</dbReference>
<feature type="signal peptide" evidence="1">
    <location>
        <begin position="1"/>
        <end position="22"/>
    </location>
</feature>
<organism evidence="3 4">
    <name type="scientific">Parabacteroides acidifaciens</name>
    <dbReference type="NCBI Taxonomy" id="2290935"/>
    <lineage>
        <taxon>Bacteria</taxon>
        <taxon>Pseudomonadati</taxon>
        <taxon>Bacteroidota</taxon>
        <taxon>Bacteroidia</taxon>
        <taxon>Bacteroidales</taxon>
        <taxon>Tannerellaceae</taxon>
        <taxon>Parabacteroides</taxon>
    </lineage>
</organism>
<feature type="chain" id="PRO_5017588709" evidence="1">
    <location>
        <begin position="23"/>
        <end position="743"/>
    </location>
</feature>
<evidence type="ECO:0000313" key="4">
    <source>
        <dbReference type="Proteomes" id="UP000256321"/>
    </source>
</evidence>
<dbReference type="Proteomes" id="UP000256321">
    <property type="component" value="Unassembled WGS sequence"/>
</dbReference>
<keyword evidence="5" id="KW-1185">Reference proteome</keyword>
<evidence type="ECO:0000313" key="3">
    <source>
        <dbReference type="EMBL" id="RDU47457.1"/>
    </source>
</evidence>
<dbReference type="RefSeq" id="WP_147292156.1">
    <property type="nucleotide sequence ID" value="NZ_JACRTI010000083.1"/>
</dbReference>
<evidence type="ECO:0000256" key="1">
    <source>
        <dbReference type="SAM" id="SignalP"/>
    </source>
</evidence>
<dbReference type="InterPro" id="IPR013783">
    <property type="entry name" value="Ig-like_fold"/>
</dbReference>
<comment type="caution">
    <text evidence="3">The sequence shown here is derived from an EMBL/GenBank/DDBJ whole genome shotgun (WGS) entry which is preliminary data.</text>
</comment>
<evidence type="ECO:0000313" key="5">
    <source>
        <dbReference type="Proteomes" id="UP000629596"/>
    </source>
</evidence>
<reference evidence="3 4" key="1">
    <citation type="submission" date="2018-07" db="EMBL/GenBank/DDBJ databases">
        <title>Parabacteroides acidifaciens nov. sp., isolated from human feces.</title>
        <authorList>
            <person name="Wang Y.J."/>
        </authorList>
    </citation>
    <scope>NUCLEOTIDE SEQUENCE [LARGE SCALE GENOMIC DNA]</scope>
    <source>
        <strain evidence="3 4">426-9</strain>
    </source>
</reference>
<sequence>MKTNLYLFLALLLLLFAGCGKDEPAVDPEPDGPDTPTTENTSTYVPIDWEKTQITKMDMKTGDVTLTFTDKAPEFENGLSLIVLETDTSTYIRRVMNTDVSNKTATLQTVEANMTELFADTEFTLSLAPSAERAPTKSGTASIDANGILHPVRIIEINENNSYRTLYDIHKEIPLTRAEGETGLNISFPEIDNSGKVISASEDGNLALYWDTYKQNFSLNATAHFKFGKAVNEKKITEDLKIKVSELEEFRFTIGAKAQWDMILGASAKGKFKYEENDITIAKGMFKPRVFTFFTPTGIPVIITLGSDLLGDFSADGDAKIEIKGGVNFSGSLTTGIEYKEKKWQPIGEPTFEYQIHPLEITAFANLNMKISAYPKIKIKLYNFLGPAFSPQPFLKDSVKMGMFNEMGSISKDYYGWTEKTYAGVDLQTSIMLDFIGINEELPFPPITFEGLFYNAPDKIELKSPENGLDVQLDKPIEVTFNVTRKLLAADLPIQGVSVKFESSKGKVSQNFLLTDLQGNAKVQWTPTVPNDSLTAKIFDASGEVISQATFKPKEEEEEFSIVGKWWEDGHHNLPEYPILTTPLIPNDNYLEFFPDGTFEYVLNPNKQQLWIGYWNDGTQSGYMIGPLYRVIRGDYTYSGSELKTNATYYYEEWEHDRYDYSGNYVGNGSLFPDDKTGEDHFGGTVKFSNINEMQTPKGHFIRMTEDFNLDDYILKSKSKSFKALQNTRHLENSGSAKIIIYK</sequence>